<dbReference type="InterPro" id="IPR013083">
    <property type="entry name" value="Znf_RING/FYVE/PHD"/>
</dbReference>
<organism evidence="4 5">
    <name type="scientific">Tritrichomonas musculus</name>
    <dbReference type="NCBI Taxonomy" id="1915356"/>
    <lineage>
        <taxon>Eukaryota</taxon>
        <taxon>Metamonada</taxon>
        <taxon>Parabasalia</taxon>
        <taxon>Tritrichomonadida</taxon>
        <taxon>Tritrichomonadidae</taxon>
        <taxon>Tritrichomonas</taxon>
    </lineage>
</organism>
<sequence>MADQNPINNDQNMQSGQINQLTGQRPKKFSECPNETSINNDAINHSSMADQPIRHIPRRNNAQPYEPNSSPIEIVQTPQIQRYPSEQANEHSNETICQNRPEQIQQSIRPPGRTQSRRFPPQRTRSEFPKGESISETAIKVLNQKPTDDKPKNYFLKENICKLSSPQFIRQNTHIQYEEDFPNDLFNNSFDEYYKKLKDKSSSSKPVKPENNEDVEKAQQSECKEAKESPSQSNNKENEEDNTSLPSFLKDKLKDYLSENKDFSELPIEWMTISNANVSINNIFVKCKLQLTAKSSLSASYSLFTPQDLTKTESAIEVFANSKATFEKCYFNNAGRVAVIARNYSTVVFKDCIFDNNKISCFVMDDSYAKFENCIFTKDQNISLFVTKDSKSELYDCVFYNTAGKAIFAKDASQVYVTSTIFNQCQKGASTIAEGSSLFLDNNISIINPHNTAIRAINNSHVKAQGLNIQDTEGNAINIENSDGFFFDCNISGTVHPTIAVIGRKANPIFHNCKLIQNKNTFCVICKNCCRPLFDECEFFDCETNCFSISDFSRPHIQKCKFKNIKNDNNPNIFYLNVFSGSNVTYDNLISLDEGVELKDKIHVAPRSKCCEKEIKNVEEDFQKELMNNEKTDVDQDDSDRPRIRSWRSPTYEPPPDIKAMIEPTLIQSKALTPLVPVVVSIILKEIDDFKKEKESPYIPQFVCSLCHKIINEEEEEPHILCPCGHAIHEGCKSNLVKCPICDSPIKEVKKVFKESECTICYDISSNTISMPCAHLCMCYGCASKCAEKNYNCPMCNEALTGYKFLFSDVEAEE</sequence>
<dbReference type="PROSITE" id="PS50089">
    <property type="entry name" value="ZF_RING_2"/>
    <property type="match status" value="2"/>
</dbReference>
<dbReference type="Pfam" id="PF13920">
    <property type="entry name" value="zf-C3HC4_3"/>
    <property type="match status" value="1"/>
</dbReference>
<dbReference type="Gene3D" id="2.160.20.10">
    <property type="entry name" value="Single-stranded right-handed beta-helix, Pectin lyase-like"/>
    <property type="match status" value="1"/>
</dbReference>
<dbReference type="InterPro" id="IPR012334">
    <property type="entry name" value="Pectin_lyas_fold"/>
</dbReference>
<dbReference type="Gene3D" id="3.30.40.10">
    <property type="entry name" value="Zinc/RING finger domain, C3HC4 (zinc finger)"/>
    <property type="match status" value="2"/>
</dbReference>
<dbReference type="InterPro" id="IPR001841">
    <property type="entry name" value="Znf_RING"/>
</dbReference>
<feature type="region of interest" description="Disordered" evidence="2">
    <location>
        <begin position="199"/>
        <end position="244"/>
    </location>
</feature>
<dbReference type="Proteomes" id="UP001470230">
    <property type="component" value="Unassembled WGS sequence"/>
</dbReference>
<accession>A0ABR2L1U2</accession>
<keyword evidence="1" id="KW-0863">Zinc-finger</keyword>
<dbReference type="EMBL" id="JAPFFF010000002">
    <property type="protein sequence ID" value="KAK8897289.1"/>
    <property type="molecule type" value="Genomic_DNA"/>
</dbReference>
<feature type="region of interest" description="Disordered" evidence="2">
    <location>
        <begin position="85"/>
        <end position="136"/>
    </location>
</feature>
<comment type="caution">
    <text evidence="4">The sequence shown here is derived from an EMBL/GenBank/DDBJ whole genome shotgun (WGS) entry which is preliminary data.</text>
</comment>
<name>A0ABR2L1U2_9EUKA</name>
<feature type="compositionally biased region" description="Basic and acidic residues" evidence="2">
    <location>
        <begin position="199"/>
        <end position="228"/>
    </location>
</feature>
<keyword evidence="1" id="KW-0479">Metal-binding</keyword>
<dbReference type="InterPro" id="IPR011050">
    <property type="entry name" value="Pectin_lyase_fold/virulence"/>
</dbReference>
<feature type="region of interest" description="Disordered" evidence="2">
    <location>
        <begin position="1"/>
        <end position="71"/>
    </location>
</feature>
<dbReference type="Pfam" id="PF13229">
    <property type="entry name" value="Beta_helix"/>
    <property type="match status" value="1"/>
</dbReference>
<evidence type="ECO:0000259" key="3">
    <source>
        <dbReference type="PROSITE" id="PS50089"/>
    </source>
</evidence>
<evidence type="ECO:0000256" key="2">
    <source>
        <dbReference type="SAM" id="MobiDB-lite"/>
    </source>
</evidence>
<evidence type="ECO:0000256" key="1">
    <source>
        <dbReference type="PROSITE-ProRule" id="PRU00175"/>
    </source>
</evidence>
<protein>
    <recommendedName>
        <fullName evidence="3">RING-type domain-containing protein</fullName>
    </recommendedName>
</protein>
<evidence type="ECO:0000313" key="5">
    <source>
        <dbReference type="Proteomes" id="UP001470230"/>
    </source>
</evidence>
<reference evidence="4 5" key="1">
    <citation type="submission" date="2024-04" db="EMBL/GenBank/DDBJ databases">
        <title>Tritrichomonas musculus Genome.</title>
        <authorList>
            <person name="Alves-Ferreira E."/>
            <person name="Grigg M."/>
            <person name="Lorenzi H."/>
            <person name="Galac M."/>
        </authorList>
    </citation>
    <scope>NUCLEOTIDE SEQUENCE [LARGE SCALE GENOMIC DNA]</scope>
    <source>
        <strain evidence="4 5">EAF2021</strain>
    </source>
</reference>
<gene>
    <name evidence="4" type="ORF">M9Y10_015229</name>
</gene>
<feature type="compositionally biased region" description="Basic and acidic residues" evidence="2">
    <location>
        <begin position="629"/>
        <end position="643"/>
    </location>
</feature>
<dbReference type="SUPFAM" id="SSF57850">
    <property type="entry name" value="RING/U-box"/>
    <property type="match status" value="2"/>
</dbReference>
<feature type="domain" description="RING-type" evidence="3">
    <location>
        <begin position="758"/>
        <end position="797"/>
    </location>
</feature>
<feature type="compositionally biased region" description="Polar residues" evidence="2">
    <location>
        <begin position="94"/>
        <end position="108"/>
    </location>
</feature>
<feature type="compositionally biased region" description="Polar residues" evidence="2">
    <location>
        <begin position="33"/>
        <end position="49"/>
    </location>
</feature>
<keyword evidence="5" id="KW-1185">Reference proteome</keyword>
<feature type="region of interest" description="Disordered" evidence="2">
    <location>
        <begin position="629"/>
        <end position="650"/>
    </location>
</feature>
<dbReference type="InterPro" id="IPR039448">
    <property type="entry name" value="Beta_helix"/>
</dbReference>
<evidence type="ECO:0000313" key="4">
    <source>
        <dbReference type="EMBL" id="KAK8897289.1"/>
    </source>
</evidence>
<keyword evidence="1" id="KW-0862">Zinc</keyword>
<proteinExistence type="predicted"/>
<feature type="domain" description="RING-type" evidence="3">
    <location>
        <begin position="704"/>
        <end position="743"/>
    </location>
</feature>
<feature type="compositionally biased region" description="Polar residues" evidence="2">
    <location>
        <begin position="1"/>
        <end position="23"/>
    </location>
</feature>
<dbReference type="SUPFAM" id="SSF51126">
    <property type="entry name" value="Pectin lyase-like"/>
    <property type="match status" value="2"/>
</dbReference>
<feature type="compositionally biased region" description="Polar residues" evidence="2">
    <location>
        <begin position="60"/>
        <end position="71"/>
    </location>
</feature>
<dbReference type="SMART" id="SM00184">
    <property type="entry name" value="RING"/>
    <property type="match status" value="2"/>
</dbReference>